<keyword evidence="7" id="KW-1185">Reference proteome</keyword>
<keyword evidence="1" id="KW-0805">Transcription regulation</keyword>
<evidence type="ECO:0000256" key="3">
    <source>
        <dbReference type="ARBA" id="ARBA00023163"/>
    </source>
</evidence>
<dbReference type="InterPro" id="IPR005471">
    <property type="entry name" value="Tscrpt_reg_IclR_N"/>
</dbReference>
<name>A0ABV8LGZ0_9ACTN</name>
<evidence type="ECO:0000259" key="5">
    <source>
        <dbReference type="PROSITE" id="PS51078"/>
    </source>
</evidence>
<reference evidence="7" key="1">
    <citation type="journal article" date="2019" name="Int. J. Syst. Evol. Microbiol.">
        <title>The Global Catalogue of Microorganisms (GCM) 10K type strain sequencing project: providing services to taxonomists for standard genome sequencing and annotation.</title>
        <authorList>
            <consortium name="The Broad Institute Genomics Platform"/>
            <consortium name="The Broad Institute Genome Sequencing Center for Infectious Disease"/>
            <person name="Wu L."/>
            <person name="Ma J."/>
        </authorList>
    </citation>
    <scope>NUCLEOTIDE SEQUENCE [LARGE SCALE GENOMIC DNA]</scope>
    <source>
        <strain evidence="7">CGMCC 4.7289</strain>
    </source>
</reference>
<keyword evidence="2" id="KW-0238">DNA-binding</keyword>
<evidence type="ECO:0000256" key="1">
    <source>
        <dbReference type="ARBA" id="ARBA00023015"/>
    </source>
</evidence>
<dbReference type="Pfam" id="PF01614">
    <property type="entry name" value="IclR_C"/>
    <property type="match status" value="1"/>
</dbReference>
<dbReference type="SUPFAM" id="SSF55781">
    <property type="entry name" value="GAF domain-like"/>
    <property type="match status" value="1"/>
</dbReference>
<dbReference type="EMBL" id="JBHSAY010000003">
    <property type="protein sequence ID" value="MFC4129564.1"/>
    <property type="molecule type" value="Genomic_DNA"/>
</dbReference>
<feature type="domain" description="IclR-ED" evidence="5">
    <location>
        <begin position="74"/>
        <end position="258"/>
    </location>
</feature>
<dbReference type="InterPro" id="IPR050707">
    <property type="entry name" value="HTH_MetabolicPath_Reg"/>
</dbReference>
<evidence type="ECO:0000259" key="4">
    <source>
        <dbReference type="PROSITE" id="PS51077"/>
    </source>
</evidence>
<dbReference type="InterPro" id="IPR036390">
    <property type="entry name" value="WH_DNA-bd_sf"/>
</dbReference>
<protein>
    <submittedName>
        <fullName evidence="6">IclR family transcriptional regulator</fullName>
    </submittedName>
</protein>
<dbReference type="InterPro" id="IPR014757">
    <property type="entry name" value="Tscrpt_reg_IclR_C"/>
</dbReference>
<dbReference type="Gene3D" id="3.30.450.40">
    <property type="match status" value="1"/>
</dbReference>
<dbReference type="SMART" id="SM00346">
    <property type="entry name" value="HTH_ICLR"/>
    <property type="match status" value="1"/>
</dbReference>
<dbReference type="InterPro" id="IPR029016">
    <property type="entry name" value="GAF-like_dom_sf"/>
</dbReference>
<dbReference type="RefSeq" id="WP_253759619.1">
    <property type="nucleotide sequence ID" value="NZ_JAMZDZ010000001.1"/>
</dbReference>
<proteinExistence type="predicted"/>
<dbReference type="Proteomes" id="UP001595816">
    <property type="component" value="Unassembled WGS sequence"/>
</dbReference>
<evidence type="ECO:0000256" key="2">
    <source>
        <dbReference type="ARBA" id="ARBA00023125"/>
    </source>
</evidence>
<feature type="domain" description="HTH iclR-type" evidence="4">
    <location>
        <begin position="12"/>
        <end position="73"/>
    </location>
</feature>
<comment type="caution">
    <text evidence="6">The sequence shown here is derived from an EMBL/GenBank/DDBJ whole genome shotgun (WGS) entry which is preliminary data.</text>
</comment>
<dbReference type="InterPro" id="IPR036388">
    <property type="entry name" value="WH-like_DNA-bd_sf"/>
</dbReference>
<gene>
    <name evidence="6" type="ORF">ACFOZ4_02990</name>
</gene>
<evidence type="ECO:0000313" key="6">
    <source>
        <dbReference type="EMBL" id="MFC4129564.1"/>
    </source>
</evidence>
<keyword evidence="3" id="KW-0804">Transcription</keyword>
<dbReference type="PANTHER" id="PTHR30136:SF24">
    <property type="entry name" value="HTH-TYPE TRANSCRIPTIONAL REPRESSOR ALLR"/>
    <property type="match status" value="1"/>
</dbReference>
<dbReference type="Pfam" id="PF09339">
    <property type="entry name" value="HTH_IclR"/>
    <property type="match status" value="1"/>
</dbReference>
<dbReference type="PROSITE" id="PS51077">
    <property type="entry name" value="HTH_ICLR"/>
    <property type="match status" value="1"/>
</dbReference>
<dbReference type="SUPFAM" id="SSF46785">
    <property type="entry name" value="Winged helix' DNA-binding domain"/>
    <property type="match status" value="1"/>
</dbReference>
<dbReference type="Gene3D" id="1.10.10.10">
    <property type="entry name" value="Winged helix-like DNA-binding domain superfamily/Winged helix DNA-binding domain"/>
    <property type="match status" value="1"/>
</dbReference>
<accession>A0ABV8LGZ0</accession>
<evidence type="ECO:0000313" key="7">
    <source>
        <dbReference type="Proteomes" id="UP001595816"/>
    </source>
</evidence>
<dbReference type="PANTHER" id="PTHR30136">
    <property type="entry name" value="HELIX-TURN-HELIX TRANSCRIPTIONAL REGULATOR, ICLR FAMILY"/>
    <property type="match status" value="1"/>
</dbReference>
<dbReference type="PROSITE" id="PS51078">
    <property type="entry name" value="ICLR_ED"/>
    <property type="match status" value="1"/>
</dbReference>
<organism evidence="6 7">
    <name type="scientific">Hamadaea flava</name>
    <dbReference type="NCBI Taxonomy" id="1742688"/>
    <lineage>
        <taxon>Bacteria</taxon>
        <taxon>Bacillati</taxon>
        <taxon>Actinomycetota</taxon>
        <taxon>Actinomycetes</taxon>
        <taxon>Micromonosporales</taxon>
        <taxon>Micromonosporaceae</taxon>
        <taxon>Hamadaea</taxon>
    </lineage>
</organism>
<sequence>MREPRAEPPNLVQSVSRALRILEAVGREPTGLSVKQIASRCDMSATSAYHLVRTLHYEGYLTRLADGAYTTGLEVADRFRELVHAFRGPSAVGDVLRRAAWESGYSHFLGSFVDKRIVITAVAEGRSSPYVEDLVPGFDDGAHATALGKSLLNTLNPVQRRRYLELSGLRRFTRNTLVSVQTLEADLARGERLGMQVEIAQYRPDLACGSVLIRTHRDENQRFVVACATPAGDLQKKATLVRTRLQQTALHLREALAQTEAPAPMTF</sequence>